<evidence type="ECO:0000256" key="2">
    <source>
        <dbReference type="ARBA" id="ARBA00022737"/>
    </source>
</evidence>
<feature type="compositionally biased region" description="Polar residues" evidence="3">
    <location>
        <begin position="1290"/>
        <end position="1299"/>
    </location>
</feature>
<feature type="compositionally biased region" description="Basic and acidic residues" evidence="3">
    <location>
        <begin position="380"/>
        <end position="407"/>
    </location>
</feature>
<feature type="compositionally biased region" description="Basic and acidic residues" evidence="3">
    <location>
        <begin position="757"/>
        <end position="777"/>
    </location>
</feature>
<dbReference type="InterPro" id="IPR001064">
    <property type="entry name" value="Beta/gamma_crystallin"/>
</dbReference>
<feature type="domain" description="Beta/gamma crystallin 'Greek key'" evidence="4">
    <location>
        <begin position="1804"/>
        <end position="1843"/>
    </location>
</feature>
<feature type="compositionally biased region" description="Basic and acidic residues" evidence="3">
    <location>
        <begin position="1220"/>
        <end position="1233"/>
    </location>
</feature>
<dbReference type="Ensembl" id="ENSSFAT00005032565.1">
    <property type="protein sequence ID" value="ENSSFAP00005031432.1"/>
    <property type="gene ID" value="ENSSFAG00005015895.1"/>
</dbReference>
<feature type="compositionally biased region" description="Low complexity" evidence="3">
    <location>
        <begin position="897"/>
        <end position="908"/>
    </location>
</feature>
<evidence type="ECO:0000256" key="3">
    <source>
        <dbReference type="SAM" id="MobiDB-lite"/>
    </source>
</evidence>
<feature type="compositionally biased region" description="Basic and acidic residues" evidence="3">
    <location>
        <begin position="1410"/>
        <end position="1422"/>
    </location>
</feature>
<feature type="compositionally biased region" description="Basic and acidic residues" evidence="3">
    <location>
        <begin position="1166"/>
        <end position="1190"/>
    </location>
</feature>
<dbReference type="SUPFAM" id="SSF50370">
    <property type="entry name" value="Ricin B-like lectins"/>
    <property type="match status" value="1"/>
</dbReference>
<feature type="compositionally biased region" description="Basic and acidic residues" evidence="3">
    <location>
        <begin position="868"/>
        <end position="888"/>
    </location>
</feature>
<feature type="region of interest" description="Disordered" evidence="3">
    <location>
        <begin position="50"/>
        <end position="97"/>
    </location>
</feature>
<proteinExistence type="inferred from homology"/>
<dbReference type="Pfam" id="PF00030">
    <property type="entry name" value="Crystall"/>
    <property type="match status" value="6"/>
</dbReference>
<feature type="domain" description="Beta/gamma crystallin 'Greek key'" evidence="4">
    <location>
        <begin position="2238"/>
        <end position="2282"/>
    </location>
</feature>
<feature type="compositionally biased region" description="Polar residues" evidence="3">
    <location>
        <begin position="307"/>
        <end position="318"/>
    </location>
</feature>
<feature type="domain" description="Beta/gamma crystallin 'Greek key'" evidence="4">
    <location>
        <begin position="2057"/>
        <end position="2099"/>
    </location>
</feature>
<feature type="compositionally biased region" description="Polar residues" evidence="3">
    <location>
        <begin position="175"/>
        <end position="187"/>
    </location>
</feature>
<feature type="compositionally biased region" description="Basic and acidic residues" evidence="3">
    <location>
        <begin position="425"/>
        <end position="452"/>
    </location>
</feature>
<organism evidence="5 6">
    <name type="scientific">Salarias fasciatus</name>
    <name type="common">Jewelled blenny</name>
    <name type="synonym">Blennius fasciatus</name>
    <dbReference type="NCBI Taxonomy" id="181472"/>
    <lineage>
        <taxon>Eukaryota</taxon>
        <taxon>Metazoa</taxon>
        <taxon>Chordata</taxon>
        <taxon>Craniata</taxon>
        <taxon>Vertebrata</taxon>
        <taxon>Euteleostomi</taxon>
        <taxon>Actinopterygii</taxon>
        <taxon>Neopterygii</taxon>
        <taxon>Teleostei</taxon>
        <taxon>Neoteleostei</taxon>
        <taxon>Acanthomorphata</taxon>
        <taxon>Ovalentaria</taxon>
        <taxon>Blenniimorphae</taxon>
        <taxon>Blenniiformes</taxon>
        <taxon>Blennioidei</taxon>
        <taxon>Blenniidae</taxon>
        <taxon>Salariinae</taxon>
        <taxon>Salarias</taxon>
    </lineage>
</organism>
<accession>A0A672HQX9</accession>
<comment type="similarity">
    <text evidence="1">Belongs to the beta/gamma-crystallin family.</text>
</comment>
<feature type="compositionally biased region" description="Basic and acidic residues" evidence="3">
    <location>
        <begin position="940"/>
        <end position="951"/>
    </location>
</feature>
<dbReference type="PANTHER" id="PTHR11818">
    <property type="entry name" value="BETA/GAMMA CRYSTALLIN"/>
    <property type="match status" value="1"/>
</dbReference>
<feature type="compositionally biased region" description="Basic and acidic residues" evidence="3">
    <location>
        <begin position="1137"/>
        <end position="1148"/>
    </location>
</feature>
<feature type="compositionally biased region" description="Basic and acidic residues" evidence="3">
    <location>
        <begin position="1106"/>
        <end position="1117"/>
    </location>
</feature>
<feature type="compositionally biased region" description="Basic and acidic residues" evidence="3">
    <location>
        <begin position="541"/>
        <end position="562"/>
    </location>
</feature>
<feature type="compositionally biased region" description="Basic and acidic residues" evidence="3">
    <location>
        <begin position="1241"/>
        <end position="1251"/>
    </location>
</feature>
<feature type="compositionally biased region" description="Basic and acidic residues" evidence="3">
    <location>
        <begin position="607"/>
        <end position="631"/>
    </location>
</feature>
<feature type="compositionally biased region" description="Low complexity" evidence="3">
    <location>
        <begin position="1127"/>
        <end position="1136"/>
    </location>
</feature>
<feature type="compositionally biased region" description="Basic and acidic residues" evidence="3">
    <location>
        <begin position="850"/>
        <end position="859"/>
    </location>
</feature>
<feature type="compositionally biased region" description="Low complexity" evidence="3">
    <location>
        <begin position="1057"/>
        <end position="1073"/>
    </location>
</feature>
<feature type="compositionally biased region" description="Polar residues" evidence="3">
    <location>
        <begin position="1074"/>
        <end position="1088"/>
    </location>
</feature>
<dbReference type="InterPro" id="IPR000772">
    <property type="entry name" value="Ricin_B_lectin"/>
</dbReference>
<feature type="compositionally biased region" description="Basic and acidic residues" evidence="3">
    <location>
        <begin position="1044"/>
        <end position="1056"/>
    </location>
</feature>
<feature type="compositionally biased region" description="Low complexity" evidence="3">
    <location>
        <begin position="50"/>
        <end position="72"/>
    </location>
</feature>
<feature type="compositionally biased region" description="Basic and acidic residues" evidence="3">
    <location>
        <begin position="1258"/>
        <end position="1274"/>
    </location>
</feature>
<dbReference type="PROSITE" id="PS50915">
    <property type="entry name" value="CRYSTALLIN_BETA_GAMMA"/>
    <property type="match status" value="9"/>
</dbReference>
<feature type="compositionally biased region" description="Basic and acidic residues" evidence="3">
    <location>
        <begin position="976"/>
        <end position="1024"/>
    </location>
</feature>
<feature type="compositionally biased region" description="Basic and acidic residues" evidence="3">
    <location>
        <begin position="1328"/>
        <end position="1359"/>
    </location>
</feature>
<evidence type="ECO:0000259" key="4">
    <source>
        <dbReference type="PROSITE" id="PS50915"/>
    </source>
</evidence>
<reference evidence="5" key="1">
    <citation type="submission" date="2019-06" db="EMBL/GenBank/DDBJ databases">
        <authorList>
            <consortium name="Wellcome Sanger Institute Data Sharing"/>
        </authorList>
    </citation>
    <scope>NUCLEOTIDE SEQUENCE [LARGE SCALE GENOMIC DNA]</scope>
</reference>
<evidence type="ECO:0000256" key="1">
    <source>
        <dbReference type="ARBA" id="ARBA00009646"/>
    </source>
</evidence>
<feature type="compositionally biased region" description="Polar residues" evidence="3">
    <location>
        <begin position="1207"/>
        <end position="1217"/>
    </location>
</feature>
<feature type="compositionally biased region" description="Basic and acidic residues" evidence="3">
    <location>
        <begin position="638"/>
        <end position="650"/>
    </location>
</feature>
<name>A0A672HQX9_SALFA</name>
<feature type="compositionally biased region" description="Polar residues" evidence="3">
    <location>
        <begin position="966"/>
        <end position="975"/>
    </location>
</feature>
<feature type="compositionally biased region" description="Polar residues" evidence="3">
    <location>
        <begin position="82"/>
        <end position="97"/>
    </location>
</feature>
<dbReference type="InterPro" id="IPR050252">
    <property type="entry name" value="Beta/Gamma-Crystallin"/>
</dbReference>
<feature type="compositionally biased region" description="Basic and acidic residues" evidence="3">
    <location>
        <begin position="1366"/>
        <end position="1377"/>
    </location>
</feature>
<feature type="compositionally biased region" description="Polar residues" evidence="3">
    <location>
        <begin position="1469"/>
        <end position="1483"/>
    </location>
</feature>
<feature type="compositionally biased region" description="Polar residues" evidence="3">
    <location>
        <begin position="745"/>
        <end position="756"/>
    </location>
</feature>
<sequence>MNMLYNVGSVGVICKSCFSFFLLFQNSEGKKGFVHRLAHFFSTRRRRSSGRLSSDASTDASAPASPLSPASPMSEEEAGLRTPTNSRKNTDLTSLHNSDTLSQSFGYFRSSMNSVVPVDLDIPFADSSSRRGSIREVHSCRISTASGERNSGSVTPTGLDPPYNVRDSGSELRTQKSTAKTGKQGHSTVLKGITLGSNSSTSHAISIPRADKSSVRPREISKARTEAWVTSSSPSGETQVSSSSLKPEQEQDQFVNSPVQLVRAVWVETYLGEDEEAERGIGSPPVLAIPVTVIPVDDSAAQGAAESRSTPSEASPSRGSRPESAEEPGAGSDSRRSSRQERRRSRESRVTRKTVNLPSKTKVFAHKVQVDPELGSDGEEAGREKPETDSTSKESDTTEPENVHKDIVTAAPGQPNDASAGQQKEFSKDLTTNEKDREDLVKDLEAEEKNTEEVGGEPAEALDSQTQTLAVSEMPKNVENGADKEALLLAGKSEREGSDSKPNEKMLIDAAVNSTDSQDRCKEELEGIIPERTTKEGITNSEEHGHAPEEERLLPESKKEPQNETTANVTGNAASCSEKSEGEEQNIKTSAAGDESKLLQTEDEPLRDEGKPEETESNKTSESDAPDKENRSSPTAVKRGEETETEKTLVESKTPAGTCDPQEDSEKMSESLILPEDTPQEVAAAVTLPHSAESFKEDMEAKDSVEASVSENAVANSEVVTQPDQKSASAAAAAAAAAVTVTAAGQNQDVSISTVTEPDKSKQKTQEETQENQKTENTEELPSVTTADTKEKIEAKKSSLESVVNETPNSEVNNQNGQVSITDSQDGKIKPQKSKSDDTISSPEQTPEAVRAEDNKDTVENQPQEIKTVTHETQDVKEAEGKTKTKEETEMEESSSETENASINANSAVSEQQEQLLKGEQDVDITKTQENKQPNSVQKQDLDAKDLKPETNEAPAGGVEKETASVKASQEVVTQQDEKPTDVRDKDEGVRKPEQDEATDSKCVKDELEHEPEKARKEVKEKTVESQNTDATHEHSSVSTSPDTDTKEKSENKDSLVDSLDTKTSTTSTCSVSEYNDQAEVSTKTDVITTEKNEGEGTRSQSPESSEEKAETKDKSAKTLVNETPSTEAVVEAVTQQEEKSAISEKSEGLTTPEQDKPTGIQGSNEKSEEKNEPLRPEGEEKTVVGKEVDATCQNTEENTVIKDSSESGVVNDTDLNVTKPDEKKPVESKSLKTDSQQNQEDTKERTETKESSIPMEKNTDQSIRIKEEQESKTETAQNKNTEDDKTAEKTTVSSSETNKAPIEEEKNVIKDSSESGVVNDTDLNVTKPDEKKPVESKSLKTDSKQNQEGTEERIETKESSIPMEKNTDQSIRIKDEQESETETAQNKKTKHDKTVEKPIVSSSETNKAPIKDKKNVIKDSFESDVMNDTDLNVAKPDEKKPAESKSLKTDTNLKQGQQTGTEKEKPSKSTLGGSLSLPTISKPSVPPLQLKTDSPSSWLDLEGHRKTLPPKAKKEQKRKIKASAGQNDSLELDVEDFMKNIKEGGKPFSLPMRRRILKRSRLPPFTMPSIREDHFEKTFDPEEFQFGLRKNGRNFMDLLPATVIKRKGRDVSSLSEKKQSEDDAPLIETLVGQEENGGVKNESKDETQKDEGEPEKPTSRLGRMSILSSLLTPRRASRNTKIDVTNNALSSDQQQKTPAPEKQGVNKEGVDGANPTGGGAGAAGESARGPSSPPPLPTFSEIKLPDHLEKYLKENKRDTDTSTDSLSRHTADICYISSMFSWSCVSNFVSQVPVVRGFHKRPGKIVLFEHAQFGGEAFELHHDVEDATGMKLSPVISVRIIRGCWLLYEKPGFQGRIIALEEGPMEHIVNMWADEGGPTTLDEMGQPVPTAPMVIGSIRLAVRDYSLPQIDLFTEVNGLGRVSSFCDDTVEIASYGIPQTTGSIKVHSGVWLVYSDPGFDGFVGVLEVGEYPCPETWGFPEPFVGSLRPLRMGAIRVEHPNEVKALVFEKPNFEGECIEVDCGVCSLQRLEEKERGEPEAKRTTLPAVGSMKILGGLWVGYQEAEFEGQQYILEEGEYPHCSEWGGSEDGLRSLRPVLADYLSPHIKVFSEKDFNERGLCADLLGPVVDMDATGHGVKTQSVSVGGGVWVAFEKPGFSGELYVLEKGMYANPEDWGARNFKISSIQPVFHDMLVGTTKFKVHLYSEPDFQGRLVALEDGVDALEEDFTPRSCKVLAGSWLAYEGAQFTESVFILEEGEYPNTEAMGFPSSDTNIRSIQTAGHDFSLPSVSVFAKEGCRGRRAVLTSGVANLHLAGVDTGARSLLVEGGTWVLYEGSNYRGRQLLLRPGDVTDLSRRSGWRRIGSLRPLLQKQAYFHLRSRETGCLMSLTGTLDDIKLMRVQAVENTGGAEQVWLYRDGEITCKLVEDCCLETAGGMMMAGGRLCVSPERGKENQLWDISPDGVVRCHNQPDLVLEVKGGLQYDKNQIILNTLDDRKLNQKWTVEIL</sequence>
<feature type="compositionally biased region" description="Polar residues" evidence="3">
    <location>
        <begin position="1315"/>
        <end position="1325"/>
    </location>
</feature>
<feature type="region of interest" description="Disordered" evidence="3">
    <location>
        <begin position="299"/>
        <end position="1529"/>
    </location>
</feature>
<dbReference type="InParanoid" id="A0A672HQX9"/>
<feature type="compositionally biased region" description="Polar residues" evidence="3">
    <location>
        <begin position="707"/>
        <end position="726"/>
    </location>
</feature>
<feature type="compositionally biased region" description="Basic and acidic residues" evidence="3">
    <location>
        <begin position="788"/>
        <end position="799"/>
    </location>
</feature>
<dbReference type="Proteomes" id="UP000472267">
    <property type="component" value="Chromosome 19"/>
</dbReference>
<feature type="compositionally biased region" description="Basic and acidic residues" evidence="3">
    <location>
        <begin position="1642"/>
        <end position="1659"/>
    </location>
</feature>
<feature type="compositionally biased region" description="Polar residues" evidence="3">
    <location>
        <begin position="1450"/>
        <end position="1461"/>
    </location>
</feature>
<dbReference type="SUPFAM" id="SSF49695">
    <property type="entry name" value="gamma-Crystallin-like"/>
    <property type="match status" value="3"/>
</dbReference>
<feature type="region of interest" description="Disordered" evidence="3">
    <location>
        <begin position="1608"/>
        <end position="1742"/>
    </location>
</feature>
<dbReference type="InterPro" id="IPR035992">
    <property type="entry name" value="Ricin_B-like_lectins"/>
</dbReference>
<evidence type="ECO:0000313" key="6">
    <source>
        <dbReference type="Proteomes" id="UP000472267"/>
    </source>
</evidence>
<feature type="compositionally biased region" description="Polar residues" evidence="3">
    <location>
        <begin position="195"/>
        <end position="204"/>
    </location>
</feature>
<feature type="compositionally biased region" description="Basic and acidic residues" evidence="3">
    <location>
        <begin position="1436"/>
        <end position="1449"/>
    </location>
</feature>
<feature type="compositionally biased region" description="Polar residues" evidence="3">
    <location>
        <begin position="141"/>
        <end position="156"/>
    </location>
</feature>
<feature type="compositionally biased region" description="Basic and acidic residues" evidence="3">
    <location>
        <begin position="917"/>
        <end position="930"/>
    </location>
</feature>
<feature type="compositionally biased region" description="Basic and acidic residues" evidence="3">
    <location>
        <begin position="693"/>
        <end position="705"/>
    </location>
</feature>
<feature type="compositionally biased region" description="Polar residues" evidence="3">
    <location>
        <begin position="1683"/>
        <end position="1698"/>
    </location>
</feature>
<dbReference type="SMART" id="SM00247">
    <property type="entry name" value="XTALbg"/>
    <property type="match status" value="6"/>
</dbReference>
<feature type="domain" description="Beta/gamma crystallin 'Greek key'" evidence="4">
    <location>
        <begin position="2200"/>
        <end position="2237"/>
    </location>
</feature>
<feature type="compositionally biased region" description="Polar residues" evidence="3">
    <location>
        <begin position="800"/>
        <end position="824"/>
    </location>
</feature>
<dbReference type="PANTHER" id="PTHR11818:SF2">
    <property type="entry name" value="BETA_GAMMA CRYSTALLIN DOMAIN-CONTAINING PROTEIN 1"/>
    <property type="match status" value="1"/>
</dbReference>
<evidence type="ECO:0000313" key="5">
    <source>
        <dbReference type="Ensembl" id="ENSSFAP00005031432.1"/>
    </source>
</evidence>
<feature type="domain" description="Beta/gamma crystallin 'Greek key'" evidence="4">
    <location>
        <begin position="2329"/>
        <end position="2370"/>
    </location>
</feature>
<feature type="compositionally biased region" description="Basic and acidic residues" evidence="3">
    <location>
        <begin position="481"/>
        <end position="507"/>
    </location>
</feature>
<feature type="compositionally biased region" description="Basic and acidic residues" evidence="3">
    <location>
        <begin position="825"/>
        <end position="838"/>
    </location>
</feature>
<feature type="domain" description="Beta/gamma crystallin 'Greek key'" evidence="4">
    <location>
        <begin position="1844"/>
        <end position="1903"/>
    </location>
</feature>
<dbReference type="FunCoup" id="A0A672HQX9">
    <property type="interactions" value="10"/>
</dbReference>
<reference evidence="5" key="2">
    <citation type="submission" date="2025-08" db="UniProtKB">
        <authorList>
            <consortium name="Ensembl"/>
        </authorList>
    </citation>
    <scope>IDENTIFICATION</scope>
</reference>
<dbReference type="SMART" id="SM00458">
    <property type="entry name" value="RICIN"/>
    <property type="match status" value="1"/>
</dbReference>
<feature type="domain" description="Beta/gamma crystallin 'Greek key'" evidence="4">
    <location>
        <begin position="1950"/>
        <end position="1992"/>
    </location>
</feature>
<feature type="region of interest" description="Disordered" evidence="3">
    <location>
        <begin position="125"/>
        <end position="254"/>
    </location>
</feature>
<reference evidence="5" key="3">
    <citation type="submission" date="2025-09" db="UniProtKB">
        <authorList>
            <consortium name="Ensembl"/>
        </authorList>
    </citation>
    <scope>IDENTIFICATION</scope>
</reference>
<feature type="domain" description="Beta/gamma crystallin 'Greek key'" evidence="4">
    <location>
        <begin position="2148"/>
        <end position="2190"/>
    </location>
</feature>
<gene>
    <name evidence="5" type="primary">crybg1a</name>
</gene>
<keyword evidence="6" id="KW-1185">Reference proteome</keyword>
<feature type="compositionally biased region" description="Low complexity" evidence="3">
    <location>
        <begin position="727"/>
        <end position="744"/>
    </location>
</feature>
<feature type="compositionally biased region" description="Basic and acidic residues" evidence="3">
    <location>
        <begin position="209"/>
        <end position="225"/>
    </location>
</feature>
<feature type="domain" description="Beta/gamma crystallin 'Greek key'" evidence="4">
    <location>
        <begin position="2004"/>
        <end position="2056"/>
    </location>
</feature>
<feature type="compositionally biased region" description="Polar residues" evidence="3">
    <location>
        <begin position="228"/>
        <end position="254"/>
    </location>
</feature>
<dbReference type="Gene3D" id="2.80.10.50">
    <property type="match status" value="1"/>
</dbReference>
<feature type="compositionally biased region" description="Basic and acidic residues" evidence="3">
    <location>
        <begin position="1302"/>
        <end position="1314"/>
    </location>
</feature>
<dbReference type="Pfam" id="PF00652">
    <property type="entry name" value="Ricin_B_lectin"/>
    <property type="match status" value="1"/>
</dbReference>
<feature type="compositionally biased region" description="Polar residues" evidence="3">
    <location>
        <begin position="563"/>
        <end position="577"/>
    </location>
</feature>
<protein>
    <submittedName>
        <fullName evidence="5">Crystallin beta-gamma domain containing 1a</fullName>
    </submittedName>
</protein>
<dbReference type="Gene3D" id="2.60.20.10">
    <property type="entry name" value="Crystallins"/>
    <property type="match status" value="6"/>
</dbReference>
<dbReference type="InterPro" id="IPR011024">
    <property type="entry name" value="G_crystallin-like"/>
</dbReference>
<dbReference type="PROSITE" id="PS50231">
    <property type="entry name" value="RICIN_B_LECTIN"/>
    <property type="match status" value="1"/>
</dbReference>
<keyword evidence="2" id="KW-0677">Repeat</keyword>